<evidence type="ECO:0000256" key="4">
    <source>
        <dbReference type="ARBA" id="ARBA00022737"/>
    </source>
</evidence>
<dbReference type="EC" id="4.3.2.5" evidence="1"/>
<feature type="repeat" description="NHL" evidence="11">
    <location>
        <begin position="205"/>
        <end position="248"/>
    </location>
</feature>
<feature type="disulfide bond" evidence="10">
    <location>
        <begin position="233"/>
        <end position="244"/>
    </location>
</feature>
<dbReference type="GO" id="GO:0016020">
    <property type="term" value="C:membrane"/>
    <property type="evidence" value="ECO:0007669"/>
    <property type="project" value="InterPro"/>
</dbReference>
<dbReference type="AlphaFoldDB" id="A0AAV2BS00"/>
<evidence type="ECO:0000256" key="9">
    <source>
        <dbReference type="PIRSR" id="PIRSR600720-2"/>
    </source>
</evidence>
<gene>
    <name evidence="13" type="ORF">LARSCL_LOCUS21129</name>
</gene>
<protein>
    <recommendedName>
        <fullName evidence="1">peptidylamidoglycolate lyase</fullName>
        <ecNumber evidence="1">4.3.2.5</ecNumber>
    </recommendedName>
</protein>
<dbReference type="Gene3D" id="2.120.10.30">
    <property type="entry name" value="TolB, C-terminal domain"/>
    <property type="match status" value="1"/>
</dbReference>
<reference evidence="13 14" key="1">
    <citation type="submission" date="2024-04" db="EMBL/GenBank/DDBJ databases">
        <authorList>
            <person name="Rising A."/>
            <person name="Reimegard J."/>
            <person name="Sonavane S."/>
            <person name="Akerstrom W."/>
            <person name="Nylinder S."/>
            <person name="Hedman E."/>
            <person name="Kallberg Y."/>
        </authorList>
    </citation>
    <scope>NUCLEOTIDE SEQUENCE [LARGE SCALE GENOMIC DNA]</scope>
</reference>
<feature type="repeat" description="NHL" evidence="11">
    <location>
        <begin position="167"/>
        <end position="204"/>
    </location>
</feature>
<feature type="disulfide bond" evidence="10">
    <location>
        <begin position="174"/>
        <end position="194"/>
    </location>
</feature>
<name>A0AAV2BS00_9ARAC</name>
<accession>A0AAV2BS00</accession>
<dbReference type="PROSITE" id="PS51125">
    <property type="entry name" value="NHL"/>
    <property type="match status" value="3"/>
</dbReference>
<keyword evidence="5 10" id="KW-1015">Disulfide bond</keyword>
<feature type="binding site" evidence="9">
    <location>
        <position position="61"/>
    </location>
    <ligand>
        <name>Ca(2+)</name>
        <dbReference type="ChEBI" id="CHEBI:29108"/>
        <note>structural</note>
    </ligand>
</feature>
<keyword evidence="7" id="KW-0456">Lyase</keyword>
<dbReference type="GO" id="GO:0004598">
    <property type="term" value="F:peptidylamidoglycolate lyase activity"/>
    <property type="evidence" value="ECO:0007669"/>
    <property type="project" value="UniProtKB-EC"/>
</dbReference>
<evidence type="ECO:0000256" key="11">
    <source>
        <dbReference type="PROSITE-ProRule" id="PRU00504"/>
    </source>
</evidence>
<comment type="caution">
    <text evidence="13">The sequence shown here is derived from an EMBL/GenBank/DDBJ whole genome shotgun (WGS) entry which is preliminary data.</text>
</comment>
<dbReference type="InterPro" id="IPR001258">
    <property type="entry name" value="NHL_repeat"/>
</dbReference>
<feature type="binding site" evidence="9">
    <location>
        <position position="322"/>
    </location>
    <ligand>
        <name>Zn(2+)</name>
        <dbReference type="ChEBI" id="CHEBI:29105"/>
        <note>catalytic</note>
    </ligand>
</feature>
<dbReference type="InterPro" id="IPR011042">
    <property type="entry name" value="6-blade_b-propeller_TolB-like"/>
</dbReference>
<evidence type="ECO:0000256" key="6">
    <source>
        <dbReference type="ARBA" id="ARBA00023180"/>
    </source>
</evidence>
<dbReference type="PANTHER" id="PTHR10680">
    <property type="entry name" value="PEPTIDYL-GLYCINE ALPHA-AMIDATING MONOOXYGENASE"/>
    <property type="match status" value="1"/>
</dbReference>
<evidence type="ECO:0000313" key="13">
    <source>
        <dbReference type="EMBL" id="CAL1299065.1"/>
    </source>
</evidence>
<feature type="signal peptide" evidence="12">
    <location>
        <begin position="1"/>
        <end position="19"/>
    </location>
</feature>
<dbReference type="CDD" id="cd14958">
    <property type="entry name" value="NHL_PAL_like"/>
    <property type="match status" value="1"/>
</dbReference>
<keyword evidence="3 12" id="KW-0732">Signal</keyword>
<dbReference type="GO" id="GO:0006518">
    <property type="term" value="P:peptide metabolic process"/>
    <property type="evidence" value="ECO:0007669"/>
    <property type="project" value="InterPro"/>
</dbReference>
<dbReference type="PRINTS" id="PR00790">
    <property type="entry name" value="PAMONOXGNASE"/>
</dbReference>
<comment type="cofactor">
    <cofactor evidence="9">
        <name>Zn(2+)</name>
        <dbReference type="ChEBI" id="CHEBI:29105"/>
    </cofactor>
    <text evidence="9">Binds one Zn(2+) ion per subunit.</text>
</comment>
<evidence type="ECO:0000256" key="12">
    <source>
        <dbReference type="SAM" id="SignalP"/>
    </source>
</evidence>
<keyword evidence="6" id="KW-0325">Glycoprotein</keyword>
<feature type="binding site" evidence="8">
    <location>
        <position position="74"/>
    </location>
    <ligand>
        <name>a protein</name>
        <dbReference type="ChEBI" id="CHEBI:16541"/>
    </ligand>
    <ligandPart>
        <name>C-terminal Xaa-(2S)-2-hydroxyglycine residue</name>
        <dbReference type="ChEBI" id="CHEBI:142768"/>
    </ligandPart>
</feature>
<feature type="repeat" description="NHL" evidence="11">
    <location>
        <begin position="111"/>
        <end position="152"/>
    </location>
</feature>
<dbReference type="InterPro" id="IPR000720">
    <property type="entry name" value="PHM/PAL"/>
</dbReference>
<proteinExistence type="predicted"/>
<keyword evidence="2 9" id="KW-0479">Metal-binding</keyword>
<dbReference type="GO" id="GO:0005576">
    <property type="term" value="C:extracellular region"/>
    <property type="evidence" value="ECO:0007669"/>
    <property type="project" value="TreeGrafter"/>
</dbReference>
<dbReference type="EMBL" id="CAXIEN010000483">
    <property type="protein sequence ID" value="CAL1299065.1"/>
    <property type="molecule type" value="Genomic_DNA"/>
</dbReference>
<feature type="binding site" evidence="9">
    <location>
        <position position="128"/>
    </location>
    <ligand>
        <name>Ca(2+)</name>
        <dbReference type="ChEBI" id="CHEBI:29108"/>
        <note>structural</note>
    </ligand>
</feature>
<evidence type="ECO:0000313" key="14">
    <source>
        <dbReference type="Proteomes" id="UP001497382"/>
    </source>
</evidence>
<evidence type="ECO:0000256" key="7">
    <source>
        <dbReference type="ARBA" id="ARBA00023239"/>
    </source>
</evidence>
<feature type="binding site" evidence="9">
    <location>
        <position position="221"/>
    </location>
    <ligand>
        <name>Zn(2+)</name>
        <dbReference type="ChEBI" id="CHEBI:29105"/>
        <note>catalytic</note>
    </ligand>
</feature>
<dbReference type="Proteomes" id="UP001497382">
    <property type="component" value="Unassembled WGS sequence"/>
</dbReference>
<evidence type="ECO:0000256" key="5">
    <source>
        <dbReference type="ARBA" id="ARBA00023157"/>
    </source>
</evidence>
<organism evidence="13 14">
    <name type="scientific">Larinioides sclopetarius</name>
    <dbReference type="NCBI Taxonomy" id="280406"/>
    <lineage>
        <taxon>Eukaryota</taxon>
        <taxon>Metazoa</taxon>
        <taxon>Ecdysozoa</taxon>
        <taxon>Arthropoda</taxon>
        <taxon>Chelicerata</taxon>
        <taxon>Arachnida</taxon>
        <taxon>Araneae</taxon>
        <taxon>Araneomorphae</taxon>
        <taxon>Entelegynae</taxon>
        <taxon>Araneoidea</taxon>
        <taxon>Araneidae</taxon>
        <taxon>Larinioides</taxon>
    </lineage>
</organism>
<keyword evidence="4" id="KW-0677">Repeat</keyword>
<evidence type="ECO:0000256" key="8">
    <source>
        <dbReference type="PIRSR" id="PIRSR600720-1"/>
    </source>
</evidence>
<dbReference type="SUPFAM" id="SSF101898">
    <property type="entry name" value="NHL repeat"/>
    <property type="match status" value="1"/>
</dbReference>
<sequence length="353" mass="38995">MAAPTAPFVLFLLISVVASKTLPGKENTIVELFDDKAERGPRVKEDVTWPGFPYLKQVSAVSVDSNGNLHLFHRGDRVWDAHTFDRTYRLVDTEQGPIPNDTVLVINTSNGKILYSWGANRFYMPHGLTVDYYGNTWVTDVGLHQVFMFPSPEGNPDLMIGDPFIPGAGKNHLCQPSDVAVLRSGHFFVSDGYCNSRVLMFSPGGRLLREIGSKDGMLVPHSLTLVPKHHAVCVADRENGRVLCYSTGVDGSEPGEMLAIIENQGLGRVFAIDTRGQQLFLVNGPDLWHSQSVSADHGLVMDIESGLPMTLWGPDKGFRLPHDLSVSPDGKYVYVSDIDLSAPKRVYKFNIRD</sequence>
<evidence type="ECO:0000256" key="10">
    <source>
        <dbReference type="PIRSR" id="PIRSR600720-3"/>
    </source>
</evidence>
<keyword evidence="14" id="KW-1185">Reference proteome</keyword>
<keyword evidence="9" id="KW-0106">Calcium</keyword>
<evidence type="ECO:0000256" key="2">
    <source>
        <dbReference type="ARBA" id="ARBA00022723"/>
    </source>
</evidence>
<dbReference type="GO" id="GO:0046872">
    <property type="term" value="F:metal ion binding"/>
    <property type="evidence" value="ECO:0007669"/>
    <property type="project" value="UniProtKB-KW"/>
</dbReference>
<feature type="binding site" evidence="9">
    <location>
        <position position="126"/>
    </location>
    <ligand>
        <name>Zn(2+)</name>
        <dbReference type="ChEBI" id="CHEBI:29105"/>
        <note>catalytic</note>
    </ligand>
</feature>
<evidence type="ECO:0000256" key="1">
    <source>
        <dbReference type="ARBA" id="ARBA00012343"/>
    </source>
</evidence>
<feature type="chain" id="PRO_5043404837" description="peptidylamidoglycolate lyase" evidence="12">
    <location>
        <begin position="20"/>
        <end position="353"/>
    </location>
</feature>
<dbReference type="PANTHER" id="PTHR10680:SF36">
    <property type="entry name" value="PEPTIDYL-ALPHA-HYDROXYGLYCINE ALPHA-AMIDATING LYASE 1"/>
    <property type="match status" value="1"/>
</dbReference>
<evidence type="ECO:0000256" key="3">
    <source>
        <dbReference type="ARBA" id="ARBA00022729"/>
    </source>
</evidence>
<feature type="binding site" evidence="9">
    <location>
        <position position="323"/>
    </location>
    <ligand>
        <name>Ca(2+)</name>
        <dbReference type="ChEBI" id="CHEBI:29108"/>
        <note>structural</note>
    </ligand>
</feature>
<dbReference type="Pfam" id="PF01436">
    <property type="entry name" value="NHL"/>
    <property type="match status" value="1"/>
</dbReference>
<feature type="binding site" evidence="8">
    <location>
        <position position="237"/>
    </location>
    <ligand>
        <name>a protein</name>
        <dbReference type="ChEBI" id="CHEBI:16541"/>
    </ligand>
    <ligandPart>
        <name>C-terminal Xaa-(2S)-2-hydroxyglycine residue</name>
        <dbReference type="ChEBI" id="CHEBI:142768"/>
    </ligandPart>
</feature>
<keyword evidence="9" id="KW-0862">Zinc</keyword>
<feature type="binding site" evidence="8">
    <location>
        <position position="193"/>
    </location>
    <ligand>
        <name>a protein</name>
        <dbReference type="ChEBI" id="CHEBI:16541"/>
    </ligand>
    <ligandPart>
        <name>C-terminal Xaa-(2S)-2-hydroxyglycine residue</name>
        <dbReference type="ChEBI" id="CHEBI:142768"/>
    </ligandPart>
</feature>